<dbReference type="InterPro" id="IPR036055">
    <property type="entry name" value="LDL_receptor-like_sf"/>
</dbReference>
<feature type="signal peptide" evidence="16">
    <location>
        <begin position="1"/>
        <end position="26"/>
    </location>
</feature>
<dbReference type="FunFam" id="4.10.400.10:FF:000065">
    <property type="entry name" value="Transmembrane protease serine 7"/>
    <property type="match status" value="1"/>
</dbReference>
<dbReference type="InterPro" id="IPR000742">
    <property type="entry name" value="EGF"/>
</dbReference>
<dbReference type="CDD" id="cd00112">
    <property type="entry name" value="LDLa"/>
    <property type="match status" value="8"/>
</dbReference>
<dbReference type="CDD" id="cd00054">
    <property type="entry name" value="EGF_CA"/>
    <property type="match status" value="1"/>
</dbReference>
<reference evidence="18" key="2">
    <citation type="journal article" date="2023" name="Science">
        <title>Genomic signatures of disease resistance in endangered staghorn corals.</title>
        <authorList>
            <person name="Vollmer S.V."/>
            <person name="Selwyn J.D."/>
            <person name="Despard B.A."/>
            <person name="Roesel C.L."/>
        </authorList>
    </citation>
    <scope>NUCLEOTIDE SEQUENCE</scope>
    <source>
        <strain evidence="18">K2</strain>
    </source>
</reference>
<evidence type="ECO:0000256" key="15">
    <source>
        <dbReference type="SAM" id="Phobius"/>
    </source>
</evidence>
<feature type="region of interest" description="Disordered" evidence="14">
    <location>
        <begin position="772"/>
        <end position="807"/>
    </location>
</feature>
<evidence type="ECO:0000256" key="12">
    <source>
        <dbReference type="PROSITE-ProRule" id="PRU00124"/>
    </source>
</evidence>
<evidence type="ECO:0000256" key="10">
    <source>
        <dbReference type="ARBA" id="ARBA00023170"/>
    </source>
</evidence>
<feature type="disulfide bond" evidence="12">
    <location>
        <begin position="38"/>
        <end position="56"/>
    </location>
</feature>
<feature type="disulfide bond" evidence="12">
    <location>
        <begin position="50"/>
        <end position="65"/>
    </location>
</feature>
<keyword evidence="4 15" id="KW-0812">Transmembrane</keyword>
<dbReference type="PROSITE" id="PS51120">
    <property type="entry name" value="LDLRB"/>
    <property type="match status" value="3"/>
</dbReference>
<evidence type="ECO:0000256" key="1">
    <source>
        <dbReference type="ARBA" id="ARBA00004167"/>
    </source>
</evidence>
<evidence type="ECO:0000256" key="6">
    <source>
        <dbReference type="ARBA" id="ARBA00022737"/>
    </source>
</evidence>
<feature type="disulfide bond" evidence="12">
    <location>
        <begin position="376"/>
        <end position="391"/>
    </location>
</feature>
<dbReference type="FunFam" id="2.10.25.10:FF:000037">
    <property type="entry name" value="Signal peptide, CUB domain and EGF-like domain-containing 2"/>
    <property type="match status" value="1"/>
</dbReference>
<dbReference type="InterPro" id="IPR011042">
    <property type="entry name" value="6-blade_b-propeller_TolB-like"/>
</dbReference>
<dbReference type="GO" id="GO:0006898">
    <property type="term" value="P:receptor-mediated endocytosis"/>
    <property type="evidence" value="ECO:0007669"/>
    <property type="project" value="TreeGrafter"/>
</dbReference>
<feature type="disulfide bond" evidence="12">
    <location>
        <begin position="176"/>
        <end position="191"/>
    </location>
</feature>
<keyword evidence="6" id="KW-0677">Repeat</keyword>
<dbReference type="SMART" id="SM00181">
    <property type="entry name" value="EGF"/>
    <property type="match status" value="3"/>
</dbReference>
<feature type="repeat" description="LDL-receptor class B" evidence="13">
    <location>
        <begin position="562"/>
        <end position="602"/>
    </location>
</feature>
<evidence type="ECO:0000256" key="11">
    <source>
        <dbReference type="ARBA" id="ARBA00023180"/>
    </source>
</evidence>
<dbReference type="PROSITE" id="PS50068">
    <property type="entry name" value="LDLRA_2"/>
    <property type="match status" value="8"/>
</dbReference>
<dbReference type="GO" id="GO:0016324">
    <property type="term" value="C:apical plasma membrane"/>
    <property type="evidence" value="ECO:0007669"/>
    <property type="project" value="TreeGrafter"/>
</dbReference>
<dbReference type="GO" id="GO:0042562">
    <property type="term" value="F:hormone binding"/>
    <property type="evidence" value="ECO:0007669"/>
    <property type="project" value="TreeGrafter"/>
</dbReference>
<dbReference type="SMART" id="SM00179">
    <property type="entry name" value="EGF_CA"/>
    <property type="match status" value="2"/>
</dbReference>
<dbReference type="InterPro" id="IPR018097">
    <property type="entry name" value="EGF_Ca-bd_CS"/>
</dbReference>
<keyword evidence="7 15" id="KW-1133">Transmembrane helix</keyword>
<feature type="repeat" description="LDL-receptor class B" evidence="13">
    <location>
        <begin position="603"/>
        <end position="647"/>
    </location>
</feature>
<dbReference type="Pfam" id="PF00058">
    <property type="entry name" value="Ldl_recept_b"/>
    <property type="match status" value="3"/>
</dbReference>
<dbReference type="SUPFAM" id="SSF57424">
    <property type="entry name" value="LDL receptor-like module"/>
    <property type="match status" value="8"/>
</dbReference>
<accession>A0AAD9PU85</accession>
<keyword evidence="8 15" id="KW-0472">Membrane</keyword>
<dbReference type="InterPro" id="IPR000033">
    <property type="entry name" value="LDLR_classB_rpt"/>
</dbReference>
<feature type="disulfide bond" evidence="12">
    <location>
        <begin position="286"/>
        <end position="298"/>
    </location>
</feature>
<protein>
    <submittedName>
        <fullName evidence="18">Very low-density lipoprotein receptor</fullName>
    </submittedName>
</protein>
<comment type="caution">
    <text evidence="12">Lacks conserved residue(s) required for the propagation of feature annotation.</text>
</comment>
<comment type="subcellular location">
    <subcellularLocation>
        <location evidence="1">Membrane</location>
        <topology evidence="1">Single-pass membrane protein</topology>
    </subcellularLocation>
</comment>
<dbReference type="PROSITE" id="PS01187">
    <property type="entry name" value="EGF_CA"/>
    <property type="match status" value="1"/>
</dbReference>
<feature type="compositionally biased region" description="Polar residues" evidence="14">
    <location>
        <begin position="779"/>
        <end position="797"/>
    </location>
</feature>
<feature type="domain" description="EGF-like" evidence="17">
    <location>
        <begin position="454"/>
        <end position="469"/>
    </location>
</feature>
<evidence type="ECO:0000259" key="17">
    <source>
        <dbReference type="PROSITE" id="PS01186"/>
    </source>
</evidence>
<gene>
    <name evidence="18" type="ORF">P5673_030322</name>
</gene>
<feature type="disulfide bond" evidence="12">
    <location>
        <begin position="305"/>
        <end position="320"/>
    </location>
</feature>
<keyword evidence="19" id="KW-1185">Reference proteome</keyword>
<feature type="compositionally biased region" description="Polar residues" evidence="14">
    <location>
        <begin position="345"/>
        <end position="354"/>
    </location>
</feature>
<keyword evidence="18" id="KW-0449">Lipoprotein</keyword>
<dbReference type="InterPro" id="IPR051221">
    <property type="entry name" value="LDLR-related"/>
</dbReference>
<evidence type="ECO:0000256" key="3">
    <source>
        <dbReference type="ARBA" id="ARBA00022583"/>
    </source>
</evidence>
<feature type="region of interest" description="Disordered" evidence="14">
    <location>
        <begin position="317"/>
        <end position="354"/>
    </location>
</feature>
<comment type="caution">
    <text evidence="18">The sequence shown here is derived from an EMBL/GenBank/DDBJ whole genome shotgun (WGS) entry which is preliminary data.</text>
</comment>
<keyword evidence="9 12" id="KW-1015">Disulfide bond</keyword>
<reference evidence="18" key="1">
    <citation type="journal article" date="2023" name="G3 (Bethesda)">
        <title>Whole genome assembly and annotation of the endangered Caribbean coral Acropora cervicornis.</title>
        <authorList>
            <person name="Selwyn J.D."/>
            <person name="Vollmer S.V."/>
        </authorList>
    </citation>
    <scope>NUCLEOTIDE SEQUENCE</scope>
    <source>
        <strain evidence="18">K2</strain>
    </source>
</reference>
<dbReference type="AlphaFoldDB" id="A0AAD9PU85"/>
<dbReference type="FunFam" id="2.120.10.30:FF:000241">
    <property type="entry name" value="Low-density lipoprotein receptor-related protein 6"/>
    <property type="match status" value="1"/>
</dbReference>
<evidence type="ECO:0000256" key="9">
    <source>
        <dbReference type="ARBA" id="ARBA00023157"/>
    </source>
</evidence>
<dbReference type="PROSITE" id="PS01209">
    <property type="entry name" value="LDLRA_1"/>
    <property type="match status" value="4"/>
</dbReference>
<dbReference type="FunFam" id="2.10.25.10:FF:000240">
    <property type="entry name" value="Vitamin K-dependent protein S"/>
    <property type="match status" value="1"/>
</dbReference>
<dbReference type="InterPro" id="IPR000152">
    <property type="entry name" value="EGF-type_Asp/Asn_hydroxyl_site"/>
</dbReference>
<feature type="disulfide bond" evidence="12">
    <location>
        <begin position="136"/>
        <end position="151"/>
    </location>
</feature>
<dbReference type="InterPro" id="IPR002172">
    <property type="entry name" value="LDrepeatLR_classA_rpt"/>
</dbReference>
<dbReference type="Pfam" id="PF00057">
    <property type="entry name" value="Ldl_recept_a"/>
    <property type="match status" value="8"/>
</dbReference>
<dbReference type="Gene3D" id="4.10.400.10">
    <property type="entry name" value="Low-density Lipoprotein Receptor"/>
    <property type="match status" value="8"/>
</dbReference>
<dbReference type="InterPro" id="IPR026823">
    <property type="entry name" value="cEGF"/>
</dbReference>
<dbReference type="Proteomes" id="UP001249851">
    <property type="component" value="Unassembled WGS sequence"/>
</dbReference>
<dbReference type="PRINTS" id="PR00261">
    <property type="entry name" value="LDLRECEPTOR"/>
</dbReference>
<dbReference type="FunFam" id="4.10.400.10:FF:000119">
    <property type="entry name" value="Suppressor of tumorigenicity 14 protein homolog"/>
    <property type="match status" value="1"/>
</dbReference>
<dbReference type="Gene3D" id="2.10.25.10">
    <property type="entry name" value="Laminin"/>
    <property type="match status" value="2"/>
</dbReference>
<dbReference type="GO" id="GO:0043235">
    <property type="term" value="C:receptor complex"/>
    <property type="evidence" value="ECO:0007669"/>
    <property type="project" value="TreeGrafter"/>
</dbReference>
<feature type="compositionally biased region" description="Low complexity" evidence="14">
    <location>
        <begin position="327"/>
        <end position="339"/>
    </location>
</feature>
<dbReference type="SMART" id="SM00135">
    <property type="entry name" value="LY"/>
    <property type="match status" value="5"/>
</dbReference>
<dbReference type="GO" id="GO:0005509">
    <property type="term" value="F:calcium ion binding"/>
    <property type="evidence" value="ECO:0007669"/>
    <property type="project" value="InterPro"/>
</dbReference>
<feature type="repeat" description="LDL-receptor class B" evidence="13">
    <location>
        <begin position="648"/>
        <end position="690"/>
    </location>
</feature>
<feature type="disulfide bond" evidence="12">
    <location>
        <begin position="266"/>
        <end position="281"/>
    </location>
</feature>
<feature type="chain" id="PRO_5042251172" evidence="16">
    <location>
        <begin position="27"/>
        <end position="913"/>
    </location>
</feature>
<dbReference type="Pfam" id="PF14670">
    <property type="entry name" value="FXa_inhibition"/>
    <property type="match status" value="2"/>
</dbReference>
<dbReference type="Pfam" id="PF12662">
    <property type="entry name" value="cEGF"/>
    <property type="match status" value="1"/>
</dbReference>
<evidence type="ECO:0000256" key="8">
    <source>
        <dbReference type="ARBA" id="ARBA00023136"/>
    </source>
</evidence>
<evidence type="ECO:0000256" key="14">
    <source>
        <dbReference type="SAM" id="MobiDB-lite"/>
    </source>
</evidence>
<keyword evidence="3" id="KW-0254">Endocytosis</keyword>
<keyword evidence="10 18" id="KW-0675">Receptor</keyword>
<dbReference type="PANTHER" id="PTHR22722">
    <property type="entry name" value="LOW-DENSITY LIPOPROTEIN RECEPTOR-RELATED PROTEIN 2-RELATED"/>
    <property type="match status" value="1"/>
</dbReference>
<dbReference type="SUPFAM" id="SSF63825">
    <property type="entry name" value="YWTD domain"/>
    <property type="match status" value="1"/>
</dbReference>
<dbReference type="PROSITE" id="PS00010">
    <property type="entry name" value="ASX_HYDROXYL"/>
    <property type="match status" value="1"/>
</dbReference>
<dbReference type="InterPro" id="IPR001881">
    <property type="entry name" value="EGF-like_Ca-bd_dom"/>
</dbReference>
<feature type="transmembrane region" description="Helical" evidence="15">
    <location>
        <begin position="815"/>
        <end position="839"/>
    </location>
</feature>
<dbReference type="InterPro" id="IPR009030">
    <property type="entry name" value="Growth_fac_rcpt_cys_sf"/>
</dbReference>
<proteinExistence type="predicted"/>
<dbReference type="PANTHER" id="PTHR22722:SF14">
    <property type="entry name" value="MEGALIN, ISOFORM A"/>
    <property type="match status" value="1"/>
</dbReference>
<dbReference type="EMBL" id="JARQWQ010000129">
    <property type="protein sequence ID" value="KAK2549217.1"/>
    <property type="molecule type" value="Genomic_DNA"/>
</dbReference>
<feature type="disulfide bond" evidence="12">
    <location>
        <begin position="216"/>
        <end position="231"/>
    </location>
</feature>
<evidence type="ECO:0000313" key="18">
    <source>
        <dbReference type="EMBL" id="KAK2549217.1"/>
    </source>
</evidence>
<keyword evidence="5 16" id="KW-0732">Signal</keyword>
<evidence type="ECO:0000256" key="5">
    <source>
        <dbReference type="ARBA" id="ARBA00022729"/>
    </source>
</evidence>
<evidence type="ECO:0000256" key="4">
    <source>
        <dbReference type="ARBA" id="ARBA00022692"/>
    </source>
</evidence>
<dbReference type="InterPro" id="IPR023415">
    <property type="entry name" value="LDLR_class-A_CS"/>
</dbReference>
<evidence type="ECO:0000313" key="19">
    <source>
        <dbReference type="Proteomes" id="UP001249851"/>
    </source>
</evidence>
<evidence type="ECO:0000256" key="7">
    <source>
        <dbReference type="ARBA" id="ARBA00022989"/>
    </source>
</evidence>
<dbReference type="SUPFAM" id="SSF57184">
    <property type="entry name" value="Growth factor receptor domain"/>
    <property type="match status" value="1"/>
</dbReference>
<feature type="disulfide bond" evidence="12">
    <location>
        <begin position="117"/>
        <end position="129"/>
    </location>
</feature>
<feature type="disulfide bond" evidence="12">
    <location>
        <begin position="124"/>
        <end position="142"/>
    </location>
</feature>
<evidence type="ECO:0000256" key="13">
    <source>
        <dbReference type="PROSITE-ProRule" id="PRU00461"/>
    </source>
</evidence>
<feature type="disulfide bond" evidence="12">
    <location>
        <begin position="31"/>
        <end position="43"/>
    </location>
</feature>
<keyword evidence="11" id="KW-0325">Glycoprotein</keyword>
<dbReference type="SMART" id="SM00192">
    <property type="entry name" value="LDLa"/>
    <property type="match status" value="8"/>
</dbReference>
<dbReference type="PROSITE" id="PS01186">
    <property type="entry name" value="EGF_2"/>
    <property type="match status" value="1"/>
</dbReference>
<keyword evidence="2" id="KW-0245">EGF-like domain</keyword>
<feature type="disulfide bond" evidence="12">
    <location>
        <begin position="78"/>
        <end position="96"/>
    </location>
</feature>
<evidence type="ECO:0000256" key="16">
    <source>
        <dbReference type="SAM" id="SignalP"/>
    </source>
</evidence>
<evidence type="ECO:0000256" key="2">
    <source>
        <dbReference type="ARBA" id="ARBA00022536"/>
    </source>
</evidence>
<dbReference type="Gene3D" id="2.120.10.30">
    <property type="entry name" value="TolB, C-terminal domain"/>
    <property type="match status" value="1"/>
</dbReference>
<feature type="disulfide bond" evidence="12">
    <location>
        <begin position="293"/>
        <end position="311"/>
    </location>
</feature>
<sequence length="913" mass="101022">MALGAALVSSAIAFFIFSPLQNTISATGFSCSSGQFECSNQRCIVSNWRCDNQDDCGDNSDEVGCAPRPCNGTDEFKCSNNECVLQRDVCDGINDCSDGSDEATDSGPRCAPKPKTCGPSDFMCSNGHCINARLTCDGENDCVDNSDEQNCTVACNPISEFRCANDRMCVSVDFLCDLEDDCGDGSDEQNCHKSTCAPYQFRCVQSGRCMHWRYRCDKSPDCTDGSDEAGCNTTVITHATPPPLKCRRDEWMCADKKHCIHRQWICDGSQECDDGSDEASCGTVGCASDEFTCDNERCIPSSQRCNGVDNCNDGSDERSCPSPTPTPTVSTTSTQPSRSAAPTRRPTNATQTPSSCEAGYFFCSSSATCITKNKVCDGNADCSNGEDEENCGGCKSYNGHCLQQCHDTKSGHYCSCNAGYKLMDDKKSCEDINECEIPGKCSQVCRNTKGSFKCSCLEGYVLDLDGRKCRSSEPRASLIFSNGRDIRQISTDGSEYKKTVPDLKNAGSLDFDFKTSTIYWLETREKKVQRARIGQNIAPKVDNFLENGMPCATKIAVDWVGRKMYWACRGAIEVSQMDGSLRRTLLKGDILKPSAIALDPSERRLYWTDWSDPAKIERASMDGSGREVLISGLHIEMPVDLTIDYTNKKLYWVDFKLRVIKQCDLDGKNVREIVTRGIKKPSALTLFEDHVYWIDDKKIYKANKFTGKNVSVMVNEAFAPTDLRIYHPQRQPMADTPCSHDNGQCSHLCLLSWDKNFTCSCPDGFHLRKDGKTCKENHSSSSSVPTPTDKVSYTSYPSGRKVDKQVSQPDSKANLGLIAGLVGGLLLVVFLCFIVFFVAKKKRSPRLQIVYTTEPVEDKVFLVGDAHGKKVRSFKADMKTNFENVNFKDENNVEENGDDDCRRKIIPLEEDIV</sequence>
<organism evidence="18 19">
    <name type="scientific">Acropora cervicornis</name>
    <name type="common">Staghorn coral</name>
    <dbReference type="NCBI Taxonomy" id="6130"/>
    <lineage>
        <taxon>Eukaryota</taxon>
        <taxon>Metazoa</taxon>
        <taxon>Cnidaria</taxon>
        <taxon>Anthozoa</taxon>
        <taxon>Hexacorallia</taxon>
        <taxon>Scleractinia</taxon>
        <taxon>Astrocoeniina</taxon>
        <taxon>Acroporidae</taxon>
        <taxon>Acropora</taxon>
    </lineage>
</organism>
<name>A0AAD9PU85_ACRCE</name>